<protein>
    <recommendedName>
        <fullName evidence="1">Arm DNA-binding domain-containing protein</fullName>
    </recommendedName>
</protein>
<organism evidence="2 3">
    <name type="scientific">Maribellus comscasis</name>
    <dbReference type="NCBI Taxonomy" id="2681766"/>
    <lineage>
        <taxon>Bacteria</taxon>
        <taxon>Pseudomonadati</taxon>
        <taxon>Bacteroidota</taxon>
        <taxon>Bacteroidia</taxon>
        <taxon>Marinilabiliales</taxon>
        <taxon>Prolixibacteraceae</taxon>
        <taxon>Maribellus</taxon>
    </lineage>
</organism>
<dbReference type="EMBL" id="CP046401">
    <property type="protein sequence ID" value="QGY43958.1"/>
    <property type="molecule type" value="Genomic_DNA"/>
</dbReference>
<evidence type="ECO:0000313" key="3">
    <source>
        <dbReference type="Proteomes" id="UP000428260"/>
    </source>
</evidence>
<dbReference type="RefSeq" id="WP_158865603.1">
    <property type="nucleotide sequence ID" value="NZ_CP046401.1"/>
</dbReference>
<keyword evidence="3" id="KW-1185">Reference proteome</keyword>
<proteinExistence type="predicted"/>
<gene>
    <name evidence="2" type="ORF">GM418_09900</name>
</gene>
<name>A0A6I6JSA8_9BACT</name>
<evidence type="ECO:0000313" key="2">
    <source>
        <dbReference type="EMBL" id="QGY43958.1"/>
    </source>
</evidence>
<accession>A0A6I6JSA8</accession>
<dbReference type="KEGG" id="mcos:GM418_09900"/>
<reference evidence="2 3" key="1">
    <citation type="submission" date="2019-11" db="EMBL/GenBank/DDBJ databases">
        <authorList>
            <person name="Zheng R.K."/>
            <person name="Sun C.M."/>
        </authorList>
    </citation>
    <scope>NUCLEOTIDE SEQUENCE [LARGE SCALE GENOMIC DNA]</scope>
    <source>
        <strain evidence="2 3">WC007</strain>
    </source>
</reference>
<dbReference type="Proteomes" id="UP000428260">
    <property type="component" value="Chromosome"/>
</dbReference>
<feature type="domain" description="Arm DNA-binding" evidence="1">
    <location>
        <begin position="9"/>
        <end position="96"/>
    </location>
</feature>
<sequence length="132" mass="15457">MSYRFKIFFYARKNYVDVNGEISVMIRLMLDGQKAQFSSHLKVDPALWDSKLNIVKGDSTTAVLINEKLREIRMELNLHYKELKQQGIYFTVDKIKDAYLGVKSKVQMLLVVFREHNEELKLRIVCIISVSI</sequence>
<dbReference type="AlphaFoldDB" id="A0A6I6JSA8"/>
<evidence type="ECO:0000259" key="1">
    <source>
        <dbReference type="Pfam" id="PF17293"/>
    </source>
</evidence>
<dbReference type="InterPro" id="IPR035386">
    <property type="entry name" value="Arm-DNA-bind_5"/>
</dbReference>
<dbReference type="Pfam" id="PF17293">
    <property type="entry name" value="Arm-DNA-bind_5"/>
    <property type="match status" value="1"/>
</dbReference>